<dbReference type="RefSeq" id="WP_209811250.1">
    <property type="nucleotide sequence ID" value="NZ_JAGGKT010000010.1"/>
</dbReference>
<evidence type="ECO:0000259" key="1">
    <source>
        <dbReference type="Pfam" id="PF10047"/>
    </source>
</evidence>
<dbReference type="Pfam" id="PF10047">
    <property type="entry name" value="DUF2281"/>
    <property type="match status" value="1"/>
</dbReference>
<gene>
    <name evidence="2" type="ORF">J2Z37_003246</name>
</gene>
<evidence type="ECO:0000313" key="3">
    <source>
        <dbReference type="Proteomes" id="UP001519343"/>
    </source>
</evidence>
<keyword evidence="3" id="KW-1185">Reference proteome</keyword>
<dbReference type="Proteomes" id="UP001519343">
    <property type="component" value="Unassembled WGS sequence"/>
</dbReference>
<protein>
    <submittedName>
        <fullName evidence="2">Ribosomal silencing factor RsfS</fullName>
    </submittedName>
</protein>
<proteinExistence type="predicted"/>
<dbReference type="EMBL" id="JAGGKT010000010">
    <property type="protein sequence ID" value="MBP1933233.1"/>
    <property type="molecule type" value="Genomic_DNA"/>
</dbReference>
<accession>A0ABS4GSJ0</accession>
<feature type="domain" description="DUF2281" evidence="1">
    <location>
        <begin position="6"/>
        <end position="36"/>
    </location>
</feature>
<dbReference type="InterPro" id="IPR018739">
    <property type="entry name" value="DUF2281"/>
</dbReference>
<name>A0ABS4GSJ0_9BACL</name>
<reference evidence="2 3" key="1">
    <citation type="submission" date="2021-03" db="EMBL/GenBank/DDBJ databases">
        <title>Genomic Encyclopedia of Type Strains, Phase IV (KMG-IV): sequencing the most valuable type-strain genomes for metagenomic binning, comparative biology and taxonomic classification.</title>
        <authorList>
            <person name="Goeker M."/>
        </authorList>
    </citation>
    <scope>NUCLEOTIDE SEQUENCE [LARGE SCALE GENOMIC DNA]</scope>
    <source>
        <strain evidence="2 3">DSM 24738</strain>
    </source>
</reference>
<evidence type="ECO:0000313" key="2">
    <source>
        <dbReference type="EMBL" id="MBP1933233.1"/>
    </source>
</evidence>
<organism evidence="2 3">
    <name type="scientific">Ammoniphilus resinae</name>
    <dbReference type="NCBI Taxonomy" id="861532"/>
    <lineage>
        <taxon>Bacteria</taxon>
        <taxon>Bacillati</taxon>
        <taxon>Bacillota</taxon>
        <taxon>Bacilli</taxon>
        <taxon>Bacillales</taxon>
        <taxon>Paenibacillaceae</taxon>
        <taxon>Aneurinibacillus group</taxon>
        <taxon>Ammoniphilus</taxon>
    </lineage>
</organism>
<comment type="caution">
    <text evidence="2">The sequence shown here is derived from an EMBL/GenBank/DDBJ whole genome shotgun (WGS) entry which is preliminary data.</text>
</comment>
<sequence>MSLEEKLLKEFQTLSEANKLEVLDFVEFLKTKSKKQLEGIMDNIIEQNREALEELAK</sequence>